<comment type="caution">
    <text evidence="2">The sequence shown here is derived from an EMBL/GenBank/DDBJ whole genome shotgun (WGS) entry which is preliminary data.</text>
</comment>
<feature type="domain" description="Nudix hydrolase" evidence="1">
    <location>
        <begin position="189"/>
        <end position="320"/>
    </location>
</feature>
<accession>A0A5K0UA67</accession>
<gene>
    <name evidence="2" type="ORF">YASMINEVIRUS_1110</name>
</gene>
<dbReference type="GO" id="GO:0016787">
    <property type="term" value="F:hydrolase activity"/>
    <property type="evidence" value="ECO:0007669"/>
    <property type="project" value="UniProtKB-KW"/>
</dbReference>
<dbReference type="PANTHER" id="PTHR43736">
    <property type="entry name" value="ADP-RIBOSE PYROPHOSPHATASE"/>
    <property type="match status" value="1"/>
</dbReference>
<feature type="non-terminal residue" evidence="2">
    <location>
        <position position="1"/>
    </location>
</feature>
<organism evidence="2 3">
    <name type="scientific">Yasminevirus sp. GU-2018</name>
    <dbReference type="NCBI Taxonomy" id="2420051"/>
    <lineage>
        <taxon>Viruses</taxon>
        <taxon>Varidnaviria</taxon>
        <taxon>Bamfordvirae</taxon>
        <taxon>Nucleocytoviricota</taxon>
        <taxon>Megaviricetes</taxon>
        <taxon>Imitervirales</taxon>
        <taxon>Mimiviridae</taxon>
        <taxon>Klosneuvirinae</taxon>
        <taxon>Yasminevirus</taxon>
        <taxon>Yasminevirus saudimassiliense</taxon>
    </lineage>
</organism>
<dbReference type="InterPro" id="IPR000086">
    <property type="entry name" value="NUDIX_hydrolase_dom"/>
</dbReference>
<dbReference type="CDD" id="cd18873">
    <property type="entry name" value="NUDIX_NadM_like"/>
    <property type="match status" value="1"/>
</dbReference>
<name>A0A5K0UA67_9VIRU</name>
<dbReference type="Pfam" id="PF00293">
    <property type="entry name" value="NUDIX"/>
    <property type="match status" value="1"/>
</dbReference>
<evidence type="ECO:0000259" key="1">
    <source>
        <dbReference type="PROSITE" id="PS51462"/>
    </source>
</evidence>
<dbReference type="Gene3D" id="3.90.79.10">
    <property type="entry name" value="Nucleoside Triphosphate Pyrophosphohydrolase"/>
    <property type="match status" value="1"/>
</dbReference>
<proteinExistence type="predicted"/>
<protein>
    <submittedName>
        <fullName evidence="2">NUDIX hydrolase</fullName>
    </submittedName>
</protein>
<evidence type="ECO:0000313" key="2">
    <source>
        <dbReference type="EMBL" id="VBB18625.1"/>
    </source>
</evidence>
<reference evidence="2 3" key="1">
    <citation type="submission" date="2018-10" db="EMBL/GenBank/DDBJ databases">
        <authorList>
            <consortium name="IHU Genomes"/>
        </authorList>
    </citation>
    <scope>NUCLEOTIDE SEQUENCE [LARGE SCALE GENOMIC DNA]</scope>
    <source>
        <strain evidence="2 3">A1</strain>
    </source>
</reference>
<dbReference type="InterPro" id="IPR015797">
    <property type="entry name" value="NUDIX_hydrolase-like_dom_sf"/>
</dbReference>
<dbReference type="EMBL" id="UPSH01000001">
    <property type="protein sequence ID" value="VBB18625.1"/>
    <property type="molecule type" value="Genomic_DNA"/>
</dbReference>
<dbReference type="Proteomes" id="UP000594342">
    <property type="component" value="Unassembled WGS sequence"/>
</dbReference>
<dbReference type="PROSITE" id="PS51462">
    <property type="entry name" value="NUDIX"/>
    <property type="match status" value="1"/>
</dbReference>
<dbReference type="SUPFAM" id="SSF55811">
    <property type="entry name" value="Nudix"/>
    <property type="match status" value="1"/>
</dbReference>
<keyword evidence="2" id="KW-0378">Hydrolase</keyword>
<dbReference type="PANTHER" id="PTHR43736:SF1">
    <property type="entry name" value="DIHYDRONEOPTERIN TRIPHOSPHATE DIPHOSPHATASE"/>
    <property type="match status" value="1"/>
</dbReference>
<evidence type="ECO:0000313" key="3">
    <source>
        <dbReference type="Proteomes" id="UP000594342"/>
    </source>
</evidence>
<keyword evidence="3" id="KW-1185">Reference proteome</keyword>
<sequence>VGYTTNTLRTMFADFLEAFIRWLIVAITNWLPVKIVRDERGRPFLFRYHVFALTNNGPGICIHHFVKSDPDRGYHDHPWSHALSFILCGGYSERIYNKDAEEKYNTFERPRWTFNYLKGEGVFHRVMLDEGSDAWTLFFFLQRSKTWGMIGLDDQYKAMSTQVEDNDGGWWNHVMKGLGVYTRLNNKGNVVATVDTIILAEGKVLLIKRGKNPYKDMWAFPGGRIEQRDSDMLSAARRELREETKLQDVELAYFKTVGNNTRDPRGFCVSNVYVGRLEKIPTNVRAGDDAYDFEWFNVANLPKMAFDHEQIMHDVLANAFDTK</sequence>